<protein>
    <recommendedName>
        <fullName evidence="4">Ninja-family protein</fullName>
    </recommendedName>
    <alternativeName>
        <fullName evidence="4">ABI-binding protein</fullName>
    </alternativeName>
</protein>
<comment type="similarity">
    <text evidence="2 4">Belongs to the Ninja family.</text>
</comment>
<evidence type="ECO:0000256" key="4">
    <source>
        <dbReference type="RuleBase" id="RU369029"/>
    </source>
</evidence>
<evidence type="ECO:0000256" key="2">
    <source>
        <dbReference type="ARBA" id="ARBA00006081"/>
    </source>
</evidence>
<dbReference type="PANTHER" id="PTHR31413">
    <property type="entry name" value="AFP HOMOLOG 2"/>
    <property type="match status" value="1"/>
</dbReference>
<dbReference type="OMA" id="HISMTTE"/>
<keyword evidence="8" id="KW-1185">Reference proteome</keyword>
<dbReference type="PANTHER" id="PTHR31413:SF12">
    <property type="entry name" value="AFP HOMOLOG 2"/>
    <property type="match status" value="1"/>
</dbReference>
<gene>
    <name evidence="7" type="ORF">C5167_018669</name>
</gene>
<reference evidence="7 8" key="1">
    <citation type="journal article" date="2018" name="Science">
        <title>The opium poppy genome and morphinan production.</title>
        <authorList>
            <person name="Guo L."/>
            <person name="Winzer T."/>
            <person name="Yang X."/>
            <person name="Li Y."/>
            <person name="Ning Z."/>
            <person name="He Z."/>
            <person name="Teodor R."/>
            <person name="Lu Y."/>
            <person name="Bowser T.A."/>
            <person name="Graham I.A."/>
            <person name="Ye K."/>
        </authorList>
    </citation>
    <scope>NUCLEOTIDE SEQUENCE [LARGE SCALE GENOMIC DNA]</scope>
    <source>
        <strain evidence="8">cv. HN1</strain>
        <tissue evidence="7">Leaves</tissue>
    </source>
</reference>
<feature type="region of interest" description="Disordered" evidence="5">
    <location>
        <begin position="14"/>
        <end position="41"/>
    </location>
</feature>
<feature type="compositionally biased region" description="Basic and acidic residues" evidence="5">
    <location>
        <begin position="192"/>
        <end position="209"/>
    </location>
</feature>
<feature type="compositionally biased region" description="Polar residues" evidence="5">
    <location>
        <begin position="308"/>
        <end position="318"/>
    </location>
</feature>
<feature type="domain" description="Tify" evidence="6">
    <location>
        <begin position="463"/>
        <end position="492"/>
    </location>
</feature>
<dbReference type="STRING" id="3469.A0A4Y7IMZ1"/>
<organism evidence="7 8">
    <name type="scientific">Papaver somniferum</name>
    <name type="common">Opium poppy</name>
    <dbReference type="NCBI Taxonomy" id="3469"/>
    <lineage>
        <taxon>Eukaryota</taxon>
        <taxon>Viridiplantae</taxon>
        <taxon>Streptophyta</taxon>
        <taxon>Embryophyta</taxon>
        <taxon>Tracheophyta</taxon>
        <taxon>Spermatophyta</taxon>
        <taxon>Magnoliopsida</taxon>
        <taxon>Ranunculales</taxon>
        <taxon>Papaveraceae</taxon>
        <taxon>Papaveroideae</taxon>
        <taxon>Papaver</taxon>
    </lineage>
</organism>
<evidence type="ECO:0000313" key="8">
    <source>
        <dbReference type="Proteomes" id="UP000316621"/>
    </source>
</evidence>
<feature type="compositionally biased region" description="Basic and acidic residues" evidence="5">
    <location>
        <begin position="144"/>
        <end position="159"/>
    </location>
</feature>
<dbReference type="GO" id="GO:0009867">
    <property type="term" value="P:jasmonic acid mediated signaling pathway"/>
    <property type="evidence" value="ECO:0007669"/>
    <property type="project" value="TreeGrafter"/>
</dbReference>
<dbReference type="Proteomes" id="UP000316621">
    <property type="component" value="Chromosome 2"/>
</dbReference>
<evidence type="ECO:0000256" key="5">
    <source>
        <dbReference type="SAM" id="MobiDB-lite"/>
    </source>
</evidence>
<proteinExistence type="inferred from homology"/>
<dbReference type="InterPro" id="IPR031307">
    <property type="entry name" value="Ninja_fam"/>
</dbReference>
<evidence type="ECO:0000256" key="1">
    <source>
        <dbReference type="ARBA" id="ARBA00004123"/>
    </source>
</evidence>
<evidence type="ECO:0000313" key="7">
    <source>
        <dbReference type="EMBL" id="RZC50254.1"/>
    </source>
</evidence>
<dbReference type="AlphaFoldDB" id="A0A4Y7IMZ1"/>
<dbReference type="OrthoDB" id="1936656at2759"/>
<feature type="region of interest" description="Disordered" evidence="5">
    <location>
        <begin position="480"/>
        <end position="510"/>
    </location>
</feature>
<comment type="subcellular location">
    <subcellularLocation>
        <location evidence="1 4">Nucleus</location>
    </subcellularLocation>
</comment>
<comment type="function">
    <text evidence="4">Acts as a negative regulator of abscisic acid (ABA) response.</text>
</comment>
<feature type="region of interest" description="Disordered" evidence="5">
    <location>
        <begin position="375"/>
        <end position="409"/>
    </location>
</feature>
<feature type="compositionally biased region" description="Basic and acidic residues" evidence="5">
    <location>
        <begin position="119"/>
        <end position="128"/>
    </location>
</feature>
<feature type="region of interest" description="Disordered" evidence="5">
    <location>
        <begin position="119"/>
        <end position="138"/>
    </location>
</feature>
<dbReference type="GO" id="GO:0005634">
    <property type="term" value="C:nucleus"/>
    <property type="evidence" value="ECO:0007669"/>
    <property type="project" value="UniProtKB-SubCell"/>
</dbReference>
<dbReference type="InterPro" id="IPR032308">
    <property type="entry name" value="TDBD"/>
</dbReference>
<dbReference type="GO" id="GO:0045892">
    <property type="term" value="P:negative regulation of DNA-templated transcription"/>
    <property type="evidence" value="ECO:0007669"/>
    <property type="project" value="TreeGrafter"/>
</dbReference>
<accession>A0A4Y7IMZ1</accession>
<dbReference type="Pfam" id="PF16135">
    <property type="entry name" value="TDBD"/>
    <property type="match status" value="1"/>
</dbReference>
<feature type="compositionally biased region" description="Low complexity" evidence="5">
    <location>
        <begin position="497"/>
        <end position="510"/>
    </location>
</feature>
<feature type="region of interest" description="Disordered" evidence="5">
    <location>
        <begin position="144"/>
        <end position="235"/>
    </location>
</feature>
<name>A0A4Y7IMZ1_PAPSO</name>
<feature type="compositionally biased region" description="Polar residues" evidence="5">
    <location>
        <begin position="482"/>
        <end position="492"/>
    </location>
</feature>
<keyword evidence="3 4" id="KW-0539">Nucleus</keyword>
<evidence type="ECO:0000256" key="3">
    <source>
        <dbReference type="ARBA" id="ARBA00023242"/>
    </source>
</evidence>
<feature type="compositionally biased region" description="Basic and acidic residues" evidence="5">
    <location>
        <begin position="23"/>
        <end position="36"/>
    </location>
</feature>
<evidence type="ECO:0000259" key="6">
    <source>
        <dbReference type="Pfam" id="PF16135"/>
    </source>
</evidence>
<dbReference type="Gramene" id="RZC50254">
    <property type="protein sequence ID" value="RZC50254"/>
    <property type="gene ID" value="C5167_018669"/>
</dbReference>
<feature type="region of interest" description="Disordered" evidence="5">
    <location>
        <begin position="298"/>
        <end position="318"/>
    </location>
</feature>
<dbReference type="EMBL" id="CM010716">
    <property type="protein sequence ID" value="RZC50254.1"/>
    <property type="molecule type" value="Genomic_DNA"/>
</dbReference>
<feature type="compositionally biased region" description="Polar residues" evidence="5">
    <location>
        <begin position="375"/>
        <end position="388"/>
    </location>
</feature>
<feature type="compositionally biased region" description="Polar residues" evidence="5">
    <location>
        <begin position="160"/>
        <end position="180"/>
    </location>
</feature>
<sequence length="510" mass="54327">MEDNNGLELSLGLSCGGSASSAKGKECTYSDSKTEEGGSSSKVNVDLRNFINAGCANKQDLVDDSLKDSPTLYGMQTSEDNFFSILKSSHAAESSVDLEGTKVPQITKYRALWDADNSRSLAEEKSESIESGAGNKRKMSIEEANKKHERESLQAEHSKNLSMGVSTSTKTSHVSISTDDGSAAENDDAVESEARSSSRLISHVEDGKRYKPSGNSYEASKESHTLHSSVVRGNHEAQRESIVQFGNESNHGVTMNFGIPMSFTPATNIPFSVSGNGLNAHATTKTSAYPVGTMQMTHPANNERPRTQPANPGSTSGTRGYSTVQLPILDTGHSWGVASHPQQFPPSYVGRNFASGDLNSNRSVDGLKISQVANQSLPHSSLSDNSPESVLLKGNGKQQAREDSSVEHHRYEGSIIKSGMAPGLKFGGCGSYPDLPWVSTTGPSPNGKTISGVTYKYDKNQMRIVCACHGTHMSPEEFVLHASSSDKPNPDSNAGLASFPNNSPAASAKS</sequence>
<feature type="compositionally biased region" description="Basic and acidic residues" evidence="5">
    <location>
        <begin position="399"/>
        <end position="409"/>
    </location>
</feature>